<comment type="caution">
    <text evidence="3">The sequence shown here is derived from an EMBL/GenBank/DDBJ whole genome shotgun (WGS) entry which is preliminary data.</text>
</comment>
<feature type="domain" description="Glycerophosphoryl diester phosphodiesterase membrane" evidence="2">
    <location>
        <begin position="145"/>
        <end position="259"/>
    </location>
</feature>
<dbReference type="InterPro" id="IPR018476">
    <property type="entry name" value="GlyceroP-diester-Pdiesterase_M"/>
</dbReference>
<feature type="transmembrane region" description="Helical" evidence="1">
    <location>
        <begin position="237"/>
        <end position="258"/>
    </location>
</feature>
<evidence type="ECO:0000256" key="1">
    <source>
        <dbReference type="SAM" id="Phobius"/>
    </source>
</evidence>
<reference evidence="3 4" key="1">
    <citation type="submission" date="2019-05" db="EMBL/GenBank/DDBJ databases">
        <title>Erythrobacter marisflavi sp. nov., isolated from isolated from water of an estuary environment.</title>
        <authorList>
            <person name="Yoon J.-H."/>
        </authorList>
    </citation>
    <scope>NUCLEOTIDE SEQUENCE [LARGE SCALE GENOMIC DNA]</scope>
    <source>
        <strain evidence="3 4">KEM-5</strain>
    </source>
</reference>
<keyword evidence="4" id="KW-1185">Reference proteome</keyword>
<feature type="transmembrane region" description="Helical" evidence="1">
    <location>
        <begin position="113"/>
        <end position="136"/>
    </location>
</feature>
<dbReference type="EMBL" id="VCAO01000004">
    <property type="protein sequence ID" value="TMM47354.1"/>
    <property type="molecule type" value="Genomic_DNA"/>
</dbReference>
<feature type="transmembrane region" description="Helical" evidence="1">
    <location>
        <begin position="71"/>
        <end position="93"/>
    </location>
</feature>
<dbReference type="Pfam" id="PF10110">
    <property type="entry name" value="GPDPase_memb"/>
    <property type="match status" value="1"/>
</dbReference>
<feature type="transmembrane region" description="Helical" evidence="1">
    <location>
        <begin position="198"/>
        <end position="225"/>
    </location>
</feature>
<feature type="transmembrane region" description="Helical" evidence="1">
    <location>
        <begin position="142"/>
        <end position="162"/>
    </location>
</feature>
<gene>
    <name evidence="3" type="ORF">FEV51_09845</name>
</gene>
<feature type="transmembrane region" description="Helical" evidence="1">
    <location>
        <begin position="21"/>
        <end position="42"/>
    </location>
</feature>
<name>A0A5S3P2Z4_9SPHN</name>
<dbReference type="OrthoDB" id="7391073at2"/>
<proteinExistence type="predicted"/>
<dbReference type="Proteomes" id="UP000309668">
    <property type="component" value="Unassembled WGS sequence"/>
</dbReference>
<organism evidence="3 4">
    <name type="scientific">Qipengyuania marisflavi</name>
    <dbReference type="NCBI Taxonomy" id="2486356"/>
    <lineage>
        <taxon>Bacteria</taxon>
        <taxon>Pseudomonadati</taxon>
        <taxon>Pseudomonadota</taxon>
        <taxon>Alphaproteobacteria</taxon>
        <taxon>Sphingomonadales</taxon>
        <taxon>Erythrobacteraceae</taxon>
        <taxon>Qipengyuania</taxon>
    </lineage>
</organism>
<evidence type="ECO:0000313" key="3">
    <source>
        <dbReference type="EMBL" id="TMM47354.1"/>
    </source>
</evidence>
<keyword evidence="1" id="KW-0812">Transmembrane</keyword>
<protein>
    <recommendedName>
        <fullName evidence="2">Glycerophosphoryl diester phosphodiesterase membrane domain-containing protein</fullName>
    </recommendedName>
</protein>
<evidence type="ECO:0000313" key="4">
    <source>
        <dbReference type="Proteomes" id="UP000309668"/>
    </source>
</evidence>
<sequence>MKLDYDRAWREATGLMRDNRALLTAMAGIFFFLPYAVLLVTLPRIATLPTPSPDADFSAMMAAMTEFYGQVWWAILLIGLVVTAGTLSMLALLKLRAKPTVGQAIGGGLTATLPYLVAIVLQSLATGIATGLISLITAATGVPLIALAGLILALAVQFYILVKFSLTAPVMAIGGVHNPLNAMKASWQMTKGNSRRLLGFYALLFLAFTVTALVVSMLTGVLLALGSESIQSLGSAIVSAGLISAALVLFVCVLAAIYTQLGRAAAATPARD</sequence>
<keyword evidence="1" id="KW-1133">Transmembrane helix</keyword>
<dbReference type="RefSeq" id="WP_138618439.1">
    <property type="nucleotide sequence ID" value="NZ_VCAO01000004.1"/>
</dbReference>
<evidence type="ECO:0000259" key="2">
    <source>
        <dbReference type="Pfam" id="PF10110"/>
    </source>
</evidence>
<keyword evidence="1" id="KW-0472">Membrane</keyword>
<dbReference type="AlphaFoldDB" id="A0A5S3P2Z4"/>
<accession>A0A5S3P2Z4</accession>